<name>A0A7J8PD94_GOSRA</name>
<organism evidence="1 2">
    <name type="scientific">Gossypium raimondii</name>
    <name type="common">Peruvian cotton</name>
    <name type="synonym">Gossypium klotzschianum subsp. raimondii</name>
    <dbReference type="NCBI Taxonomy" id="29730"/>
    <lineage>
        <taxon>Eukaryota</taxon>
        <taxon>Viridiplantae</taxon>
        <taxon>Streptophyta</taxon>
        <taxon>Embryophyta</taxon>
        <taxon>Tracheophyta</taxon>
        <taxon>Spermatophyta</taxon>
        <taxon>Magnoliopsida</taxon>
        <taxon>eudicotyledons</taxon>
        <taxon>Gunneridae</taxon>
        <taxon>Pentapetalae</taxon>
        <taxon>rosids</taxon>
        <taxon>malvids</taxon>
        <taxon>Malvales</taxon>
        <taxon>Malvaceae</taxon>
        <taxon>Malvoideae</taxon>
        <taxon>Gossypium</taxon>
    </lineage>
</organism>
<feature type="non-terminal residue" evidence="1">
    <location>
        <position position="118"/>
    </location>
</feature>
<evidence type="ECO:0000313" key="1">
    <source>
        <dbReference type="EMBL" id="MBA0587251.1"/>
    </source>
</evidence>
<evidence type="ECO:0008006" key="3">
    <source>
        <dbReference type="Google" id="ProtNLM"/>
    </source>
</evidence>
<dbReference type="EMBL" id="JABEZZ010000006">
    <property type="protein sequence ID" value="MBA0587251.1"/>
    <property type="molecule type" value="Genomic_DNA"/>
</dbReference>
<protein>
    <recommendedName>
        <fullName evidence="3">Gag-pol polyprotein</fullName>
    </recommendedName>
</protein>
<gene>
    <name evidence="1" type="ORF">Gorai_000383</name>
</gene>
<dbReference type="Pfam" id="PF14223">
    <property type="entry name" value="Retrotran_gag_2"/>
    <property type="match status" value="1"/>
</dbReference>
<evidence type="ECO:0000313" key="2">
    <source>
        <dbReference type="Proteomes" id="UP000593578"/>
    </source>
</evidence>
<proteinExistence type="predicted"/>
<accession>A0A7J8PD94</accession>
<dbReference type="AlphaFoldDB" id="A0A7J8PD94"/>
<dbReference type="Proteomes" id="UP000593578">
    <property type="component" value="Unassembled WGS sequence"/>
</dbReference>
<reference evidence="1 2" key="1">
    <citation type="journal article" date="2019" name="Genome Biol. Evol.">
        <title>Insights into the evolution of the New World diploid cottons (Gossypium, subgenus Houzingenia) based on genome sequencing.</title>
        <authorList>
            <person name="Grover C.E."/>
            <person name="Arick M.A. 2nd"/>
            <person name="Thrash A."/>
            <person name="Conover J.L."/>
            <person name="Sanders W.S."/>
            <person name="Peterson D.G."/>
            <person name="Frelichowski J.E."/>
            <person name="Scheffler J.A."/>
            <person name="Scheffler B.E."/>
            <person name="Wendel J.F."/>
        </authorList>
    </citation>
    <scope>NUCLEOTIDE SEQUENCE [LARGE SCALE GENOMIC DNA]</scope>
    <source>
        <strain evidence="1">8</strain>
        <tissue evidence="1">Leaf</tissue>
    </source>
</reference>
<comment type="caution">
    <text evidence="1">The sequence shown here is derived from an EMBL/GenBank/DDBJ whole genome shotgun (WGS) entry which is preliminary data.</text>
</comment>
<sequence>MAQFTVEKMAIRNSKASNFIFNDVDMQQFKFIPMRETAKEAWTILQNQHEGNTVAFFLGKRFSKTKLERKVLRSLPKQFAIKVTTIEKAKDVTTLKLDKLIDSLRNFELNMLEVKQNK</sequence>